<organism evidence="1 2">
    <name type="scientific">Micromonospora endophytica</name>
    <dbReference type="NCBI Taxonomy" id="515350"/>
    <lineage>
        <taxon>Bacteria</taxon>
        <taxon>Bacillati</taxon>
        <taxon>Actinomycetota</taxon>
        <taxon>Actinomycetes</taxon>
        <taxon>Micromonosporales</taxon>
        <taxon>Micromonosporaceae</taxon>
        <taxon>Micromonospora</taxon>
    </lineage>
</organism>
<evidence type="ECO:0000313" key="1">
    <source>
        <dbReference type="EMBL" id="PZG00540.1"/>
    </source>
</evidence>
<dbReference type="Proteomes" id="UP000248627">
    <property type="component" value="Unassembled WGS sequence"/>
</dbReference>
<dbReference type="OrthoDB" id="4261376at2"/>
<sequence length="140" mass="15136">MSPAATEIRSSIRSVLASWAGLVAAERHLNPPVRDVPTLARFLALHVAWLARHDAAADLADEVRELTRTARSIAYPNGTRRVQIACCPDDCAGQLVAVIHPDSTFQASEIVCTKSPSHSWPAAQWARLAHKIRASQGNPA</sequence>
<evidence type="ECO:0000313" key="2">
    <source>
        <dbReference type="Proteomes" id="UP000248627"/>
    </source>
</evidence>
<dbReference type="EMBL" id="POTX01000007">
    <property type="protein sequence ID" value="PZG00540.1"/>
    <property type="molecule type" value="Genomic_DNA"/>
</dbReference>
<comment type="caution">
    <text evidence="1">The sequence shown here is derived from an EMBL/GenBank/DDBJ whole genome shotgun (WGS) entry which is preliminary data.</text>
</comment>
<accession>A0A2W2DIC7</accession>
<name>A0A2W2DIC7_9ACTN</name>
<dbReference type="AlphaFoldDB" id="A0A2W2DIC7"/>
<proteinExistence type="predicted"/>
<gene>
    <name evidence="1" type="ORF">C1I93_02145</name>
</gene>
<protein>
    <submittedName>
        <fullName evidence="1">Uncharacterized protein</fullName>
    </submittedName>
</protein>
<reference evidence="1 2" key="1">
    <citation type="submission" date="2018-01" db="EMBL/GenBank/DDBJ databases">
        <title>Draft genome sequence of Jishengella endophytica.</title>
        <authorList>
            <person name="Sahin N."/>
            <person name="Ay H."/>
            <person name="Saygin H."/>
        </authorList>
    </citation>
    <scope>NUCLEOTIDE SEQUENCE [LARGE SCALE GENOMIC DNA]</scope>
    <source>
        <strain evidence="1 2">DSM 45430</strain>
    </source>
</reference>
<keyword evidence="2" id="KW-1185">Reference proteome</keyword>